<dbReference type="InterPro" id="IPR011990">
    <property type="entry name" value="TPR-like_helical_dom_sf"/>
</dbReference>
<feature type="non-terminal residue" evidence="1">
    <location>
        <position position="91"/>
    </location>
</feature>
<dbReference type="InterPro" id="IPR019734">
    <property type="entry name" value="TPR_rpt"/>
</dbReference>
<name>X1MD73_9ZZZZ</name>
<gene>
    <name evidence="1" type="ORF">S06H3_24922</name>
</gene>
<organism evidence="1">
    <name type="scientific">marine sediment metagenome</name>
    <dbReference type="NCBI Taxonomy" id="412755"/>
    <lineage>
        <taxon>unclassified sequences</taxon>
        <taxon>metagenomes</taxon>
        <taxon>ecological metagenomes</taxon>
    </lineage>
</organism>
<comment type="caution">
    <text evidence="1">The sequence shown here is derived from an EMBL/GenBank/DDBJ whole genome shotgun (WGS) entry which is preliminary data.</text>
</comment>
<dbReference type="SMART" id="SM00028">
    <property type="entry name" value="TPR"/>
    <property type="match status" value="2"/>
</dbReference>
<dbReference type="Gene3D" id="1.25.40.10">
    <property type="entry name" value="Tetratricopeptide repeat domain"/>
    <property type="match status" value="1"/>
</dbReference>
<sequence>DNFPEDETLAFTVGEIFFKQGETDNAIEYFLLAVKIKENWAPTHRQLGYSYLNKGKYRLAVDSLKKFVELAPDDPQAENIKNLIPKLEELI</sequence>
<accession>X1MD73</accession>
<dbReference type="EMBL" id="BARV01014093">
    <property type="protein sequence ID" value="GAI29233.1"/>
    <property type="molecule type" value="Genomic_DNA"/>
</dbReference>
<dbReference type="SUPFAM" id="SSF48452">
    <property type="entry name" value="TPR-like"/>
    <property type="match status" value="1"/>
</dbReference>
<evidence type="ECO:0000313" key="1">
    <source>
        <dbReference type="EMBL" id="GAI29233.1"/>
    </source>
</evidence>
<proteinExistence type="predicted"/>
<dbReference type="Pfam" id="PF13181">
    <property type="entry name" value="TPR_8"/>
    <property type="match status" value="2"/>
</dbReference>
<reference evidence="1" key="1">
    <citation type="journal article" date="2014" name="Front. Microbiol.">
        <title>High frequency of phylogenetically diverse reductive dehalogenase-homologous genes in deep subseafloor sedimentary metagenomes.</title>
        <authorList>
            <person name="Kawai M."/>
            <person name="Futagami T."/>
            <person name="Toyoda A."/>
            <person name="Takaki Y."/>
            <person name="Nishi S."/>
            <person name="Hori S."/>
            <person name="Arai W."/>
            <person name="Tsubouchi T."/>
            <person name="Morono Y."/>
            <person name="Uchiyama I."/>
            <person name="Ito T."/>
            <person name="Fujiyama A."/>
            <person name="Inagaki F."/>
            <person name="Takami H."/>
        </authorList>
    </citation>
    <scope>NUCLEOTIDE SEQUENCE</scope>
    <source>
        <strain evidence="1">Expedition CK06-06</strain>
    </source>
</reference>
<feature type="non-terminal residue" evidence="1">
    <location>
        <position position="1"/>
    </location>
</feature>
<dbReference type="AlphaFoldDB" id="X1MD73"/>
<protein>
    <submittedName>
        <fullName evidence="1">Uncharacterized protein</fullName>
    </submittedName>
</protein>
<dbReference type="PROSITE" id="PS50005">
    <property type="entry name" value="TPR"/>
    <property type="match status" value="2"/>
</dbReference>